<dbReference type="EMBL" id="LNAM01000024">
    <property type="protein sequence ID" value="KSV60300.1"/>
    <property type="molecule type" value="Genomic_DNA"/>
</dbReference>
<dbReference type="OrthoDB" id="2942871at2"/>
<evidence type="ECO:0008006" key="3">
    <source>
        <dbReference type="Google" id="ProtNLM"/>
    </source>
</evidence>
<organism evidence="1 2">
    <name type="scientific">Acetivibrio ethanolgignens</name>
    <dbReference type="NCBI Taxonomy" id="290052"/>
    <lineage>
        <taxon>Bacteria</taxon>
        <taxon>Bacillati</taxon>
        <taxon>Bacillota</taxon>
        <taxon>Clostridia</taxon>
        <taxon>Eubacteriales</taxon>
        <taxon>Oscillospiraceae</taxon>
        <taxon>Acetivibrio</taxon>
    </lineage>
</organism>
<reference evidence="1 2" key="1">
    <citation type="submission" date="2015-11" db="EMBL/GenBank/DDBJ databases">
        <title>Butyribacter intestini gen. nov., sp. nov., a butyric acid-producing bacterium of the family Lachnospiraceae isolated from the human faeces.</title>
        <authorList>
            <person name="Zou Y."/>
            <person name="Xue W."/>
            <person name="Luo G."/>
            <person name="Lv M."/>
        </authorList>
    </citation>
    <scope>NUCLEOTIDE SEQUENCE [LARGE SCALE GENOMIC DNA]</scope>
    <source>
        <strain evidence="1 2">ACET-33324</strain>
    </source>
</reference>
<accession>A0A0V8QIG6</accession>
<name>A0A0V8QIG6_9FIRM</name>
<evidence type="ECO:0000313" key="1">
    <source>
        <dbReference type="EMBL" id="KSV60300.1"/>
    </source>
</evidence>
<protein>
    <recommendedName>
        <fullName evidence="3">Phage protein</fullName>
    </recommendedName>
</protein>
<comment type="caution">
    <text evidence="1">The sequence shown here is derived from an EMBL/GenBank/DDBJ whole genome shotgun (WGS) entry which is preliminary data.</text>
</comment>
<sequence length="122" mass="13629">MNAEQLHRKAVESRYTGICNVYEQKAERNEVTKLMEQKEVLVLENQPCRISFSSVPSASEKQNAAKVDQIVTLFIAPELEIKAGSKIVITQDNVTREYSKSGISAVYPSHQEITLELLGGYA</sequence>
<evidence type="ECO:0000313" key="2">
    <source>
        <dbReference type="Proteomes" id="UP000054874"/>
    </source>
</evidence>
<keyword evidence="2" id="KW-1185">Reference proteome</keyword>
<dbReference type="STRING" id="290052.ASU35_05990"/>
<gene>
    <name evidence="1" type="ORF">ASU35_05990</name>
</gene>
<dbReference type="Proteomes" id="UP000054874">
    <property type="component" value="Unassembled WGS sequence"/>
</dbReference>
<proteinExistence type="predicted"/>
<dbReference type="AlphaFoldDB" id="A0A0V8QIG6"/>